<dbReference type="GO" id="GO:0006935">
    <property type="term" value="P:chemotaxis"/>
    <property type="evidence" value="ECO:0007669"/>
    <property type="project" value="UniProtKB-KW"/>
</dbReference>
<organism evidence="4 5">
    <name type="scientific">Methanococcoides burtonii (strain DSM 6242 / NBRC 107633 / OCM 468 / ACE-M)</name>
    <dbReference type="NCBI Taxonomy" id="259564"/>
    <lineage>
        <taxon>Archaea</taxon>
        <taxon>Methanobacteriati</taxon>
        <taxon>Methanobacteriota</taxon>
        <taxon>Stenosarchaea group</taxon>
        <taxon>Methanomicrobia</taxon>
        <taxon>Methanosarcinales</taxon>
        <taxon>Methanosarcinaceae</taxon>
        <taxon>Methanococcoides</taxon>
    </lineage>
</organism>
<keyword evidence="2" id="KW-0378">Hydrolase</keyword>
<dbReference type="InterPro" id="IPR028976">
    <property type="entry name" value="CheC-like_sf"/>
</dbReference>
<protein>
    <submittedName>
        <fullName evidence="4">CheY-P phosphatase CheC</fullName>
    </submittedName>
</protein>
<dbReference type="KEGG" id="mbu:Mbur_0362"/>
<name>Q12YW9_METBU</name>
<dbReference type="GeneID" id="3998726"/>
<dbReference type="OrthoDB" id="182374at2157"/>
<proteinExistence type="predicted"/>
<dbReference type="GO" id="GO:0016787">
    <property type="term" value="F:hydrolase activity"/>
    <property type="evidence" value="ECO:0007669"/>
    <property type="project" value="UniProtKB-KW"/>
</dbReference>
<dbReference type="Gene3D" id="3.40.1550.10">
    <property type="entry name" value="CheC-like"/>
    <property type="match status" value="1"/>
</dbReference>
<feature type="domain" description="CheC-like protein" evidence="3">
    <location>
        <begin position="14"/>
        <end position="47"/>
    </location>
</feature>
<dbReference type="SUPFAM" id="SSF103039">
    <property type="entry name" value="CheC-like"/>
    <property type="match status" value="1"/>
</dbReference>
<dbReference type="AlphaFoldDB" id="Q12YW9"/>
<reference evidence="5" key="1">
    <citation type="journal article" date="2009" name="ISME J.">
        <title>The genome sequence of the psychrophilic archaeon, Methanococcoides burtonii: the role of genome evolution in cold adaptation.</title>
        <authorList>
            <person name="Allen M.A."/>
            <person name="Lauro F.M."/>
            <person name="Williams T.J."/>
            <person name="Burg D."/>
            <person name="Siddiqui K.S."/>
            <person name="De Francisci D."/>
            <person name="Chong K.W."/>
            <person name="Pilak O."/>
            <person name="Chew H.H."/>
            <person name="De Maere M.Z."/>
            <person name="Ting L."/>
            <person name="Katrib M."/>
            <person name="Ng C."/>
            <person name="Sowers K.R."/>
            <person name="Galperin M.Y."/>
            <person name="Anderson I.J."/>
            <person name="Ivanova N."/>
            <person name="Dalin E."/>
            <person name="Martinez M."/>
            <person name="Lapidus A."/>
            <person name="Hauser L."/>
            <person name="Land M."/>
            <person name="Thomas T."/>
            <person name="Cavicchioli R."/>
        </authorList>
    </citation>
    <scope>NUCLEOTIDE SEQUENCE [LARGE SCALE GENOMIC DNA]</scope>
    <source>
        <strain evidence="5">DSM 6242 / NBRC 107633 / OCM 468 / ACE-M</strain>
    </source>
</reference>
<dbReference type="CDD" id="cd17909">
    <property type="entry name" value="CheC_ClassI"/>
    <property type="match status" value="1"/>
</dbReference>
<sequence>MPELECLSEMEVEVLKELGNIGTGHAATSLSKLLNKYIEMTVPEVKIINIADLHDELHDEIVAGVLIALEDLEGVNSGYLYVMLPVKSADILVKEMYGTDDVDDEMYASAVMEAGNILSSAFCDAAADFLDIILLPSPPNYAVDMATAVVDGIVSQMAQKSDNLIMFETSLNSESDLEINLALLPEDDLFKNIMNLLDGL</sequence>
<dbReference type="PANTHER" id="PTHR43693:SF1">
    <property type="entry name" value="PROTEIN PHOSPHATASE CHEZ"/>
    <property type="match status" value="1"/>
</dbReference>
<keyword evidence="1" id="KW-0145">Chemotaxis</keyword>
<dbReference type="EMBL" id="CP000300">
    <property type="protein sequence ID" value="ABE51357.1"/>
    <property type="molecule type" value="Genomic_DNA"/>
</dbReference>
<evidence type="ECO:0000256" key="2">
    <source>
        <dbReference type="ARBA" id="ARBA00022801"/>
    </source>
</evidence>
<gene>
    <name evidence="4" type="ordered locus">Mbur_0362</name>
</gene>
<dbReference type="InterPro" id="IPR007597">
    <property type="entry name" value="CheC"/>
</dbReference>
<dbReference type="Pfam" id="PF04509">
    <property type="entry name" value="CheC"/>
    <property type="match status" value="2"/>
</dbReference>
<evidence type="ECO:0000259" key="3">
    <source>
        <dbReference type="Pfam" id="PF04509"/>
    </source>
</evidence>
<evidence type="ECO:0000256" key="1">
    <source>
        <dbReference type="ARBA" id="ARBA00022500"/>
    </source>
</evidence>
<dbReference type="InterPro" id="IPR050992">
    <property type="entry name" value="CheZ_family_phosphatases"/>
</dbReference>
<dbReference type="PANTHER" id="PTHR43693">
    <property type="entry name" value="PROTEIN PHOSPHATASE CHEZ"/>
    <property type="match status" value="1"/>
</dbReference>
<dbReference type="RefSeq" id="WP_011498519.1">
    <property type="nucleotide sequence ID" value="NC_007955.1"/>
</dbReference>
<accession>Q12YW9</accession>
<evidence type="ECO:0000313" key="4">
    <source>
        <dbReference type="EMBL" id="ABE51357.1"/>
    </source>
</evidence>
<evidence type="ECO:0000313" key="5">
    <source>
        <dbReference type="Proteomes" id="UP000001979"/>
    </source>
</evidence>
<keyword evidence="5" id="KW-1185">Reference proteome</keyword>
<dbReference type="Proteomes" id="UP000001979">
    <property type="component" value="Chromosome"/>
</dbReference>
<dbReference type="HOGENOM" id="CLU_087860_2_2_2"/>
<feature type="domain" description="CheC-like protein" evidence="3">
    <location>
        <begin position="106"/>
        <end position="140"/>
    </location>
</feature>
<dbReference type="STRING" id="259564.Mbur_0362"/>